<proteinExistence type="inferred from homology"/>
<dbReference type="Proteomes" id="UP001214043">
    <property type="component" value="Chromosome"/>
</dbReference>
<organism evidence="4 5">
    <name type="scientific">Hyphococcus flavus</name>
    <dbReference type="NCBI Taxonomy" id="1866326"/>
    <lineage>
        <taxon>Bacteria</taxon>
        <taxon>Pseudomonadati</taxon>
        <taxon>Pseudomonadota</taxon>
        <taxon>Alphaproteobacteria</taxon>
        <taxon>Parvularculales</taxon>
        <taxon>Parvularculaceae</taxon>
        <taxon>Hyphococcus</taxon>
    </lineage>
</organism>
<evidence type="ECO:0000256" key="3">
    <source>
        <dbReference type="RuleBase" id="RU003707"/>
    </source>
</evidence>
<dbReference type="SUPFAM" id="SSF52096">
    <property type="entry name" value="ClpP/crotonase"/>
    <property type="match status" value="1"/>
</dbReference>
<evidence type="ECO:0000313" key="5">
    <source>
        <dbReference type="Proteomes" id="UP001214043"/>
    </source>
</evidence>
<evidence type="ECO:0000256" key="2">
    <source>
        <dbReference type="ARBA" id="ARBA00023239"/>
    </source>
</evidence>
<name>A0AAE9ZFY2_9PROT</name>
<dbReference type="Gene3D" id="3.90.226.10">
    <property type="entry name" value="2-enoyl-CoA Hydratase, Chain A, domain 1"/>
    <property type="match status" value="1"/>
</dbReference>
<dbReference type="PANTHER" id="PTHR11941:SF54">
    <property type="entry name" value="ENOYL-COA HYDRATASE, MITOCHONDRIAL"/>
    <property type="match status" value="1"/>
</dbReference>
<dbReference type="EMBL" id="CP118166">
    <property type="protein sequence ID" value="WDI30111.1"/>
    <property type="molecule type" value="Genomic_DNA"/>
</dbReference>
<keyword evidence="5" id="KW-1185">Reference proteome</keyword>
<accession>A0AAE9ZFY2</accession>
<dbReference type="InterPro" id="IPR018376">
    <property type="entry name" value="Enoyl-CoA_hyd/isom_CS"/>
</dbReference>
<protein>
    <submittedName>
        <fullName evidence="4">Enoyl-CoA hydratase-related protein</fullName>
    </submittedName>
</protein>
<sequence length="264" mass="28816">MILDYATIKVGKPHPHVILVTLDRPRTANAINTQMAKDLYALFSALARDEVDIRALVLTGAGEKVFCAGGDLKERNGMTDEQWSHQHEIMEKALFELHDVPVPVIAAINGAAFGGGCELALAADFAYASEEARFALTETSLGIMPGAGGTQNLPRAVGLKRANEIILTAIPFSAHEAMEWGVVNRLYPGEVLLEKTLAIAGRIAENAPLAIRQAKRAMRAGLDMEKRAALQHEIDLYHELISSEDRHEGVKAFNEKRKPVFRGT</sequence>
<dbReference type="RefSeq" id="WP_274491904.1">
    <property type="nucleotide sequence ID" value="NZ_CP118166.1"/>
</dbReference>
<dbReference type="GO" id="GO:0016836">
    <property type="term" value="F:hydro-lyase activity"/>
    <property type="evidence" value="ECO:0007669"/>
    <property type="project" value="UniProtKB-ARBA"/>
</dbReference>
<dbReference type="FunFam" id="1.10.12.10:FF:000001">
    <property type="entry name" value="Probable enoyl-CoA hydratase, mitochondrial"/>
    <property type="match status" value="1"/>
</dbReference>
<dbReference type="PANTHER" id="PTHR11941">
    <property type="entry name" value="ENOYL-COA HYDRATASE-RELATED"/>
    <property type="match status" value="1"/>
</dbReference>
<keyword evidence="2" id="KW-0456">Lyase</keyword>
<dbReference type="FunFam" id="3.90.226.10:FF:000009">
    <property type="entry name" value="Carnitinyl-CoA dehydratase"/>
    <property type="match status" value="1"/>
</dbReference>
<dbReference type="CDD" id="cd06558">
    <property type="entry name" value="crotonase-like"/>
    <property type="match status" value="1"/>
</dbReference>
<dbReference type="GO" id="GO:0006635">
    <property type="term" value="P:fatty acid beta-oxidation"/>
    <property type="evidence" value="ECO:0007669"/>
    <property type="project" value="TreeGrafter"/>
</dbReference>
<comment type="similarity">
    <text evidence="1 3">Belongs to the enoyl-CoA hydratase/isomerase family.</text>
</comment>
<dbReference type="InterPro" id="IPR029045">
    <property type="entry name" value="ClpP/crotonase-like_dom_sf"/>
</dbReference>
<evidence type="ECO:0000313" key="4">
    <source>
        <dbReference type="EMBL" id="WDI30111.1"/>
    </source>
</evidence>
<dbReference type="Pfam" id="PF00378">
    <property type="entry name" value="ECH_1"/>
    <property type="match status" value="1"/>
</dbReference>
<dbReference type="InterPro" id="IPR001753">
    <property type="entry name" value="Enoyl-CoA_hydra/iso"/>
</dbReference>
<dbReference type="AlphaFoldDB" id="A0AAE9ZFY2"/>
<dbReference type="KEGG" id="hfl:PUV54_09085"/>
<dbReference type="Gene3D" id="1.10.12.10">
    <property type="entry name" value="Lyase 2-enoyl-coa Hydratase, Chain A, domain 2"/>
    <property type="match status" value="1"/>
</dbReference>
<evidence type="ECO:0000256" key="1">
    <source>
        <dbReference type="ARBA" id="ARBA00005254"/>
    </source>
</evidence>
<dbReference type="PROSITE" id="PS00166">
    <property type="entry name" value="ENOYL_COA_HYDRATASE"/>
    <property type="match status" value="1"/>
</dbReference>
<gene>
    <name evidence="4" type="ORF">PUV54_09085</name>
</gene>
<reference evidence="4" key="1">
    <citation type="submission" date="2023-02" db="EMBL/GenBank/DDBJ databases">
        <title>Genome sequence of Hyphococcus flavus.</title>
        <authorList>
            <person name="Rong J.-C."/>
            <person name="Zhao Q."/>
            <person name="Yi M."/>
            <person name="Wu J.-Y."/>
        </authorList>
    </citation>
    <scope>NUCLEOTIDE SEQUENCE</scope>
    <source>
        <strain evidence="4">MCCC 1K03223</strain>
    </source>
</reference>
<dbReference type="InterPro" id="IPR014748">
    <property type="entry name" value="Enoyl-CoA_hydra_C"/>
</dbReference>